<proteinExistence type="predicted"/>
<reference evidence="2 3" key="1">
    <citation type="submission" date="2016-03" db="EMBL/GenBank/DDBJ databases">
        <title>EvidentialGene: Evidence-directed Construction of Genes on Genomes.</title>
        <authorList>
            <person name="Gilbert D.G."/>
            <person name="Choi J.-H."/>
            <person name="Mockaitis K."/>
            <person name="Colbourne J."/>
            <person name="Pfrender M."/>
        </authorList>
    </citation>
    <scope>NUCLEOTIDE SEQUENCE [LARGE SCALE GENOMIC DNA]</scope>
    <source>
        <strain evidence="2 3">Xinb3</strain>
        <tissue evidence="2">Complete organism</tissue>
    </source>
</reference>
<accession>A0A164ZWB8</accession>
<dbReference type="EMBL" id="LRGB01000687">
    <property type="protein sequence ID" value="KZS16863.1"/>
    <property type="molecule type" value="Genomic_DNA"/>
</dbReference>
<evidence type="ECO:0000313" key="2">
    <source>
        <dbReference type="EMBL" id="KZS16863.1"/>
    </source>
</evidence>
<name>A0A164ZWB8_9CRUS</name>
<gene>
    <name evidence="2" type="ORF">APZ42_017499</name>
</gene>
<dbReference type="Proteomes" id="UP000076858">
    <property type="component" value="Unassembled WGS sequence"/>
</dbReference>
<evidence type="ECO:0000313" key="3">
    <source>
        <dbReference type="Proteomes" id="UP000076858"/>
    </source>
</evidence>
<organism evidence="2 3">
    <name type="scientific">Daphnia magna</name>
    <dbReference type="NCBI Taxonomy" id="35525"/>
    <lineage>
        <taxon>Eukaryota</taxon>
        <taxon>Metazoa</taxon>
        <taxon>Ecdysozoa</taxon>
        <taxon>Arthropoda</taxon>
        <taxon>Crustacea</taxon>
        <taxon>Branchiopoda</taxon>
        <taxon>Diplostraca</taxon>
        <taxon>Cladocera</taxon>
        <taxon>Anomopoda</taxon>
        <taxon>Daphniidae</taxon>
        <taxon>Daphnia</taxon>
    </lineage>
</organism>
<feature type="signal peptide" evidence="1">
    <location>
        <begin position="1"/>
        <end position="21"/>
    </location>
</feature>
<keyword evidence="1" id="KW-0732">Signal</keyword>
<protein>
    <submittedName>
        <fullName evidence="2">Uncharacterized protein</fullName>
    </submittedName>
</protein>
<comment type="caution">
    <text evidence="2">The sequence shown here is derived from an EMBL/GenBank/DDBJ whole genome shotgun (WGS) entry which is preliminary data.</text>
</comment>
<keyword evidence="3" id="KW-1185">Reference proteome</keyword>
<dbReference type="AlphaFoldDB" id="A0A164ZWB8"/>
<dbReference type="OrthoDB" id="10367426at2759"/>
<evidence type="ECO:0000256" key="1">
    <source>
        <dbReference type="SAM" id="SignalP"/>
    </source>
</evidence>
<sequence length="219" mass="24058">MTSLLALTLTCFLVLAGESLAVPVNQTQGVNLLSALRMNFPLFSYTTQTSTLTETRVTTQWLPSVVCARLVNVTGPCRLQPRGQDDNGRIFQMEQPEVLTFDDEMGEADALVQLQPTVTLKVEPTVMPDNLEANSKMRLEASWSDPAHKGEGIDGQSSPGLTDAIRAFFNVVQIERTTSTVQSTTFLPFTTKTIFIMKCTPLPFTVSICSRGPKGPRRD</sequence>
<feature type="chain" id="PRO_5007855071" evidence="1">
    <location>
        <begin position="22"/>
        <end position="219"/>
    </location>
</feature>